<proteinExistence type="predicted"/>
<gene>
    <name evidence="1" type="ORF">METZ01_LOCUS256901</name>
</gene>
<dbReference type="AlphaFoldDB" id="A0A382IY38"/>
<organism evidence="1">
    <name type="scientific">marine metagenome</name>
    <dbReference type="NCBI Taxonomy" id="408172"/>
    <lineage>
        <taxon>unclassified sequences</taxon>
        <taxon>metagenomes</taxon>
        <taxon>ecological metagenomes</taxon>
    </lineage>
</organism>
<sequence>MYFGVSFGNFPACNQGHIGGKINILPFLQGETTLSSFIQISVSPAVLLSRYKNMTRNLLASS</sequence>
<name>A0A382IY38_9ZZZZ</name>
<protein>
    <submittedName>
        <fullName evidence="1">Uncharacterized protein</fullName>
    </submittedName>
</protein>
<accession>A0A382IY38</accession>
<dbReference type="EMBL" id="UINC01070137">
    <property type="protein sequence ID" value="SVC04047.1"/>
    <property type="molecule type" value="Genomic_DNA"/>
</dbReference>
<reference evidence="1" key="1">
    <citation type="submission" date="2018-05" db="EMBL/GenBank/DDBJ databases">
        <authorList>
            <person name="Lanie J.A."/>
            <person name="Ng W.-L."/>
            <person name="Kazmierczak K.M."/>
            <person name="Andrzejewski T.M."/>
            <person name="Davidsen T.M."/>
            <person name="Wayne K.J."/>
            <person name="Tettelin H."/>
            <person name="Glass J.I."/>
            <person name="Rusch D."/>
            <person name="Podicherti R."/>
            <person name="Tsui H.-C.T."/>
            <person name="Winkler M.E."/>
        </authorList>
    </citation>
    <scope>NUCLEOTIDE SEQUENCE</scope>
</reference>
<evidence type="ECO:0000313" key="1">
    <source>
        <dbReference type="EMBL" id="SVC04047.1"/>
    </source>
</evidence>